<dbReference type="PANTHER" id="PTHR23308">
    <property type="entry name" value="NUCLEAR INHIBITOR OF PROTEIN PHOSPHATASE-1"/>
    <property type="match status" value="1"/>
</dbReference>
<dbReference type="STRING" id="29539.SAMN02745716_0643"/>
<dbReference type="RefSeq" id="WP_177169288.1">
    <property type="nucleotide sequence ID" value="NZ_FNWJ01000001.1"/>
</dbReference>
<dbReference type="Gene3D" id="3.30.2320.60">
    <property type="entry name" value="FhaA, phosphopeptide-binding domain (DUF3662)"/>
    <property type="match status" value="1"/>
</dbReference>
<dbReference type="EMBL" id="FNWJ01000001">
    <property type="protein sequence ID" value="SEH11049.1"/>
    <property type="molecule type" value="Genomic_DNA"/>
</dbReference>
<accession>A0A1H6FJL6</accession>
<evidence type="ECO:0000313" key="4">
    <source>
        <dbReference type="Proteomes" id="UP000222056"/>
    </source>
</evidence>
<keyword evidence="4" id="KW-1185">Reference proteome</keyword>
<dbReference type="CDD" id="cd00060">
    <property type="entry name" value="FHA"/>
    <property type="match status" value="1"/>
</dbReference>
<protein>
    <submittedName>
        <fullName evidence="3">FHA domain-containing protein</fullName>
    </submittedName>
</protein>
<organism evidence="3 4">
    <name type="scientific">Thermoleophilum album</name>
    <dbReference type="NCBI Taxonomy" id="29539"/>
    <lineage>
        <taxon>Bacteria</taxon>
        <taxon>Bacillati</taxon>
        <taxon>Actinomycetota</taxon>
        <taxon>Thermoleophilia</taxon>
        <taxon>Thermoleophilales</taxon>
        <taxon>Thermoleophilaceae</taxon>
        <taxon>Thermoleophilum</taxon>
    </lineage>
</organism>
<sequence>MSVLRNIEAKLEALVEGAFGRVFRSSVQPVEIAEKLAREMEENQLVSVSRVYAPNFYRVYLSPADREQFKSYEEALRKELSDYLLEHARREGLSLTSRPQVEFLTDERLAVGEFGIQAQLLSVDEGAPAEAPPHAAEFGQTMVYSPERAARPLAGAAGEHGRALLLLDGKRVVLGDRAVIGRSRECDVVLADPNASRRHAEIRRDREGWIVRDLGSTNGTLVNGRRVQAARLRSGDRLTLGLTDLVFEIE</sequence>
<dbReference type="Proteomes" id="UP000222056">
    <property type="component" value="Unassembled WGS sequence"/>
</dbReference>
<proteinExistence type="predicted"/>
<reference evidence="4" key="1">
    <citation type="submission" date="2016-10" db="EMBL/GenBank/DDBJ databases">
        <authorList>
            <person name="Varghese N."/>
            <person name="Submissions S."/>
        </authorList>
    </citation>
    <scope>NUCLEOTIDE SEQUENCE [LARGE SCALE GENOMIC DNA]</scope>
    <source>
        <strain evidence="4">ATCC 35263</strain>
    </source>
</reference>
<dbReference type="InterPro" id="IPR042287">
    <property type="entry name" value="FhaA_N_sf"/>
</dbReference>
<dbReference type="InterPro" id="IPR022128">
    <property type="entry name" value="FhaA_N"/>
</dbReference>
<dbReference type="Gene3D" id="2.60.200.20">
    <property type="match status" value="1"/>
</dbReference>
<dbReference type="InterPro" id="IPR050923">
    <property type="entry name" value="Cell_Proc_Reg/RNA_Proc"/>
</dbReference>
<feature type="domain" description="FHA" evidence="2">
    <location>
        <begin position="178"/>
        <end position="227"/>
    </location>
</feature>
<name>A0A1H6FJL6_THEAL</name>
<dbReference type="Pfam" id="PF00498">
    <property type="entry name" value="FHA"/>
    <property type="match status" value="1"/>
</dbReference>
<dbReference type="InterPro" id="IPR008984">
    <property type="entry name" value="SMAD_FHA_dom_sf"/>
</dbReference>
<evidence type="ECO:0000259" key="2">
    <source>
        <dbReference type="PROSITE" id="PS50006"/>
    </source>
</evidence>
<evidence type="ECO:0000256" key="1">
    <source>
        <dbReference type="ARBA" id="ARBA00022553"/>
    </source>
</evidence>
<gene>
    <name evidence="3" type="ORF">SAMN02745716_0643</name>
</gene>
<dbReference type="Pfam" id="PF12401">
    <property type="entry name" value="FhaA_N"/>
    <property type="match status" value="1"/>
</dbReference>
<dbReference type="InterPro" id="IPR000253">
    <property type="entry name" value="FHA_dom"/>
</dbReference>
<dbReference type="PROSITE" id="PS50006">
    <property type="entry name" value="FHA_DOMAIN"/>
    <property type="match status" value="1"/>
</dbReference>
<dbReference type="AlphaFoldDB" id="A0A1H6FJL6"/>
<evidence type="ECO:0000313" key="3">
    <source>
        <dbReference type="EMBL" id="SEH11049.1"/>
    </source>
</evidence>
<dbReference type="SUPFAM" id="SSF49879">
    <property type="entry name" value="SMAD/FHA domain"/>
    <property type="match status" value="1"/>
</dbReference>
<keyword evidence="1" id="KW-0597">Phosphoprotein</keyword>
<dbReference type="SMART" id="SM00240">
    <property type="entry name" value="FHA"/>
    <property type="match status" value="1"/>
</dbReference>